<dbReference type="Gene3D" id="2.60.40.4270">
    <property type="entry name" value="Listeria-Bacteroides repeat domain"/>
    <property type="match status" value="1"/>
</dbReference>
<proteinExistence type="predicted"/>
<dbReference type="PANTHER" id="PTHR45982">
    <property type="entry name" value="REGULATOR OF CHROMOSOME CONDENSATION"/>
    <property type="match status" value="1"/>
</dbReference>
<dbReference type="Gene3D" id="2.130.10.30">
    <property type="entry name" value="Regulator of chromosome condensation 1/beta-lactamase-inhibitor protein II"/>
    <property type="match status" value="2"/>
</dbReference>
<dbReference type="GO" id="GO:0005737">
    <property type="term" value="C:cytoplasm"/>
    <property type="evidence" value="ECO:0007669"/>
    <property type="project" value="TreeGrafter"/>
</dbReference>
<dbReference type="InterPro" id="IPR001119">
    <property type="entry name" value="SLH_dom"/>
</dbReference>
<evidence type="ECO:0000313" key="9">
    <source>
        <dbReference type="EMBL" id="PWW01251.1"/>
    </source>
</evidence>
<dbReference type="InterPro" id="IPR051553">
    <property type="entry name" value="Ran_GTPase-activating"/>
</dbReference>
<keyword evidence="10" id="KW-1185">Reference proteome</keyword>
<protein>
    <submittedName>
        <fullName evidence="9">Putative repeat protein (TIGR02543 family)</fullName>
    </submittedName>
</protein>
<keyword evidence="5" id="KW-0624">Polysaccharide degradation</keyword>
<keyword evidence="2 7" id="KW-0732">Signal</keyword>
<evidence type="ECO:0000256" key="1">
    <source>
        <dbReference type="ARBA" id="ARBA00004196"/>
    </source>
</evidence>
<dbReference type="InterPro" id="IPR025883">
    <property type="entry name" value="Cadherin-like_domain"/>
</dbReference>
<dbReference type="Pfam" id="PF03442">
    <property type="entry name" value="CBM_X2"/>
    <property type="match status" value="10"/>
</dbReference>
<dbReference type="Gene3D" id="2.60.40.10">
    <property type="entry name" value="Immunoglobulins"/>
    <property type="match status" value="10"/>
</dbReference>
<evidence type="ECO:0000256" key="3">
    <source>
        <dbReference type="ARBA" id="ARBA00023001"/>
    </source>
</evidence>
<evidence type="ECO:0000259" key="8">
    <source>
        <dbReference type="PROSITE" id="PS51272"/>
    </source>
</evidence>
<dbReference type="InterPro" id="IPR014756">
    <property type="entry name" value="Ig_E-set"/>
</dbReference>
<organism evidence="9 10">
    <name type="scientific">Paenibacillus cellulosilyticus</name>
    <dbReference type="NCBI Taxonomy" id="375489"/>
    <lineage>
        <taxon>Bacteria</taxon>
        <taxon>Bacillati</taxon>
        <taxon>Bacillota</taxon>
        <taxon>Bacilli</taxon>
        <taxon>Bacillales</taxon>
        <taxon>Paenibacillaceae</taxon>
        <taxon>Paenibacillus</taxon>
    </lineage>
</organism>
<dbReference type="RefSeq" id="WP_245946694.1">
    <property type="nucleotide sequence ID" value="NZ_QGTQ01000010.1"/>
</dbReference>
<dbReference type="NCBIfam" id="TIGR02543">
    <property type="entry name" value="List_Bact_rpt"/>
    <property type="match status" value="1"/>
</dbReference>
<evidence type="ECO:0000256" key="5">
    <source>
        <dbReference type="ARBA" id="ARBA00023326"/>
    </source>
</evidence>
<dbReference type="PROSITE" id="PS50012">
    <property type="entry name" value="RCC1_3"/>
    <property type="match status" value="3"/>
</dbReference>
<keyword evidence="4" id="KW-0119">Carbohydrate metabolism</keyword>
<evidence type="ECO:0000313" key="10">
    <source>
        <dbReference type="Proteomes" id="UP000246635"/>
    </source>
</evidence>
<dbReference type="InterPro" id="IPR013783">
    <property type="entry name" value="Ig-like_fold"/>
</dbReference>
<dbReference type="Pfam" id="PF09479">
    <property type="entry name" value="Flg_new"/>
    <property type="match status" value="1"/>
</dbReference>
<dbReference type="SUPFAM" id="SSF81296">
    <property type="entry name" value="E set domains"/>
    <property type="match status" value="10"/>
</dbReference>
<name>A0A2V2YTA5_9BACL</name>
<dbReference type="GO" id="GO:0030245">
    <property type="term" value="P:cellulose catabolic process"/>
    <property type="evidence" value="ECO:0007669"/>
    <property type="project" value="UniProtKB-KW"/>
</dbReference>
<dbReference type="PROSITE" id="PS00626">
    <property type="entry name" value="RCC1_2"/>
    <property type="match status" value="1"/>
</dbReference>
<comment type="caution">
    <text evidence="9">The sequence shown here is derived from an EMBL/GenBank/DDBJ whole genome shotgun (WGS) entry which is preliminary data.</text>
</comment>
<dbReference type="Pfam" id="PF12733">
    <property type="entry name" value="Cadherin-like"/>
    <property type="match status" value="2"/>
</dbReference>
<accession>A0A2V2YTA5</accession>
<evidence type="ECO:0000256" key="7">
    <source>
        <dbReference type="SAM" id="SignalP"/>
    </source>
</evidence>
<comment type="subcellular location">
    <subcellularLocation>
        <location evidence="1">Cell envelope</location>
    </subcellularLocation>
</comment>
<feature type="region of interest" description="Disordered" evidence="6">
    <location>
        <begin position="1925"/>
        <end position="1956"/>
    </location>
</feature>
<evidence type="ECO:0000256" key="2">
    <source>
        <dbReference type="ARBA" id="ARBA00022729"/>
    </source>
</evidence>
<keyword evidence="3" id="KW-0136">Cellulose degradation</keyword>
<sequence>MNLYKRTRRFLAAILSVVIVLGLIPTTGKASAATTMVKVVQIAAAQNNSIALKSDGTVFAWGNNVTSWAKPPEGLTDVVEIYAKDTVFLARKSNGTVVVWGSNEASETTIPNGLNNVISMASAGHHTLMVSKSGVISGAGTAVAWGLNGNGQSDVPVDAQAAVTKVAAGSYYSMALKINGTVVDWGTNGLGSTLKPADLSNVVAIDAGYMYALALKSDGTVAAWGKEYDENGILNVSGLTGITAISANSTHALALKSDGTVVGWGDNKYGKATPPVGLTDVVAISAGVDHSLALKSDGTVVSWGLQTSVPGNNELSSLTISEGTSNIAFDPSVTSYQYDISPYETSVHIDAVLKDTASSELYINDQLQKSGSTVAVAVPATGAVIKILVKPYLKESRTYTLTISRDREPPSVTFSPNGSSTTPLRTISTSVKVTDTTSGVDPSTLEYAWSQAASAPASGWANFSLIPYTQLAQFTHAGADGNWYLHIRAKDYTGKLAEVSSEPFLIDNTAPVLSLTMKKADDTAYLEDSWSNQAVVISAAAIDAQSANVTVKYTLDGGKTWTSYTDPITIPDSGIYTVIIQASDAIGNVQTESRTIRITEGDLKLTITKVKVTGGDDYSSGDWTNSSVRVTATAETKAGETILADSFTWDMNEVDMGKYSGQQIFFFTDGMNSGEFKVKDSLGNSLTAPYAVNIDRTAPTVSFSPNGNAALAREASVTATVADSGGSGLVESALEYVWTQSTGEPTDGWLPLNNGSTLTKEGVDGNWYLHIRGKDAAGNEINAVSSPFVLDNAALNSTLSPDTGSFDKKESAQADVDTMLMLNGNTLVGISNGTDELLPGMDYVITGNTVVIQKSYLILQPEGAVSLTFTFSGGSVQTLTITIDDTTPLNSTISPDIASFDKKISAQADVDTTLTLNGNTLTGISNDGIALVSGTDYSVSGDVVTILKNYLASQPLGVTSLTFTFSSGAIQTLIFMISDTTPSNSTISPNAGSFDKKTSAQADIDTTLTLNGNTLTGISNGAETLVLGTDYTVTGNTVTLLKSYLAVQAVGTTSLTFTFSGGANQTLTITVNDTTPQNSTISPNAGSFNKKVSAQADVSATLTLNGNTLIGISNGAGTLVLGTDYTVTGNTVTILKSYLAEQAVGTTSLTFTFSGGANQTLTITVNDTTPQNSTISPNAASFDKKTSVQADVSTTLTLSGNTLIGISNGAETLVLGTDYTVTGNTVTLLKSYLAAQAVGTTSLTFTFSGGADQTLAITVNDTTPQNSTISPNAGSFNKKVSAQADVDTTLTLNGNTLTGISNGAETLVLGTDYTVTGNTVTILKSYLAEQSVGATSLTFTFSGGADQTLTITVNDTTPQNSTVSPNVASFDKKISAQADVDTTLTLNGNTLTGISNGAGTLVLGTDYTVTGNTVTILKSYLAEQSVGATSLTFTFSGGADQTLTITVNDTTPQNSTVSPNVASFDKKISAQADVDTTLTLNGNTLTGISNGAGTLVLGTDYTVTGNTVTILKSYLAEQSVGATSLTFTFSGGADQTLTITVNDTTPQNSTVSPNVASFDKKVSAQADVDTTLTLNGNTLTGISNGAEALVLGTDYTVTGNTVTILKSYLAAQSVGTKSLTFTFSGGENQTLTITVNDTTPQNSTISPNAASFDKKTSAQADVDTTLTLNGNTLIGISNGAEVLVLGTDYTVTGNTVTILKSYLAAQSVGTTSLTFTFSGGADQTLTITISDTTLPSYTVTYSGNGSTGGSVPTDSGFYEQGVSVLVSGNPGSLSKTGYTFAGWNTQADGNGTNYSAGATVTIGTANVTLYAKWISNIADLSDLTLSGNTLNPTFDAATTSYTVNVTTSMSSITVTATVRDAVDATVTATAYNNAGTITSGPIPLTSGAVSPSFPLNVGINLINLVVTAEDGTTKTYAITVNRASNNGSGGSIVPPTVPSEEQAPGTSTEEPPTDTSPTFAFSDIVGHWAETYIKQAAGIGIVTGYPDGTFKPNHTVTRAEFTVMLMNALKLPVEAAALSFTDTAKIGSWAQKAVAQAVQAGIINGYADGSFRPDAEITRAEMAMMLANALHLSLGANVATSFADDMDIPAWAKAAVSAIKTLGLIQGKSSNIFDPDASTTRAEAVTALMRMLAQQS</sequence>
<dbReference type="Proteomes" id="UP000246635">
    <property type="component" value="Unassembled WGS sequence"/>
</dbReference>
<dbReference type="PANTHER" id="PTHR45982:SF1">
    <property type="entry name" value="REGULATOR OF CHROMOSOME CONDENSATION"/>
    <property type="match status" value="1"/>
</dbReference>
<feature type="chain" id="PRO_5016166709" evidence="7">
    <location>
        <begin position="33"/>
        <end position="2136"/>
    </location>
</feature>
<dbReference type="Pfam" id="PF00395">
    <property type="entry name" value="SLH"/>
    <property type="match status" value="3"/>
</dbReference>
<dbReference type="GO" id="GO:0030313">
    <property type="term" value="C:cell envelope"/>
    <property type="evidence" value="ECO:0007669"/>
    <property type="project" value="UniProtKB-SubCell"/>
</dbReference>
<dbReference type="GO" id="GO:0005085">
    <property type="term" value="F:guanyl-nucleotide exchange factor activity"/>
    <property type="evidence" value="ECO:0007669"/>
    <property type="project" value="TreeGrafter"/>
</dbReference>
<dbReference type="EMBL" id="QGTQ01000010">
    <property type="protein sequence ID" value="PWW01251.1"/>
    <property type="molecule type" value="Genomic_DNA"/>
</dbReference>
<feature type="domain" description="SLH" evidence="8">
    <location>
        <begin position="2082"/>
        <end position="2136"/>
    </location>
</feature>
<dbReference type="InterPro" id="IPR000408">
    <property type="entry name" value="Reg_chr_condens"/>
</dbReference>
<dbReference type="PROSITE" id="PS51272">
    <property type="entry name" value="SLH"/>
    <property type="match status" value="3"/>
</dbReference>
<gene>
    <name evidence="9" type="ORF">DFQ01_110141</name>
</gene>
<dbReference type="SUPFAM" id="SSF50985">
    <property type="entry name" value="RCC1/BLIP-II"/>
    <property type="match status" value="1"/>
</dbReference>
<feature type="domain" description="SLH" evidence="8">
    <location>
        <begin position="1956"/>
        <end position="2019"/>
    </location>
</feature>
<feature type="compositionally biased region" description="Low complexity" evidence="6">
    <location>
        <begin position="1944"/>
        <end position="1956"/>
    </location>
</feature>
<dbReference type="InterPro" id="IPR013378">
    <property type="entry name" value="InlB-like_B-rpt"/>
</dbReference>
<dbReference type="InterPro" id="IPR009091">
    <property type="entry name" value="RCC1/BLIP-II"/>
</dbReference>
<evidence type="ECO:0000256" key="6">
    <source>
        <dbReference type="SAM" id="MobiDB-lite"/>
    </source>
</evidence>
<feature type="domain" description="SLH" evidence="8">
    <location>
        <begin position="2020"/>
        <end position="2080"/>
    </location>
</feature>
<reference evidence="9 10" key="1">
    <citation type="submission" date="2018-05" db="EMBL/GenBank/DDBJ databases">
        <title>Genomic Encyclopedia of Type Strains, Phase III (KMG-III): the genomes of soil and plant-associated and newly described type strains.</title>
        <authorList>
            <person name="Whitman W."/>
        </authorList>
    </citation>
    <scope>NUCLEOTIDE SEQUENCE [LARGE SCALE GENOMIC DNA]</scope>
    <source>
        <strain evidence="9 10">CECT 5696</strain>
    </source>
</reference>
<dbReference type="InterPro" id="IPR042229">
    <property type="entry name" value="Listeria/Bacterioides_rpt_sf"/>
</dbReference>
<evidence type="ECO:0000256" key="4">
    <source>
        <dbReference type="ARBA" id="ARBA00023277"/>
    </source>
</evidence>
<feature type="signal peptide" evidence="7">
    <location>
        <begin position="1"/>
        <end position="32"/>
    </location>
</feature>
<dbReference type="Pfam" id="PF13540">
    <property type="entry name" value="RCC1_2"/>
    <property type="match status" value="3"/>
</dbReference>
<dbReference type="InterPro" id="IPR005102">
    <property type="entry name" value="Carbo-bd_X2"/>
</dbReference>